<keyword evidence="5 6" id="KW-0472">Membrane</keyword>
<accession>A0A285TXA1</accession>
<keyword evidence="4 6" id="KW-1133">Transmembrane helix</keyword>
<keyword evidence="3 6" id="KW-0812">Transmembrane</keyword>
<feature type="transmembrane region" description="Helical" evidence="6">
    <location>
        <begin position="573"/>
        <end position="594"/>
    </location>
</feature>
<dbReference type="RefSeq" id="WP_097053540.1">
    <property type="nucleotide sequence ID" value="NZ_OBMM01000008.1"/>
</dbReference>
<evidence type="ECO:0000256" key="6">
    <source>
        <dbReference type="SAM" id="Phobius"/>
    </source>
</evidence>
<evidence type="ECO:0000256" key="4">
    <source>
        <dbReference type="ARBA" id="ARBA00022989"/>
    </source>
</evidence>
<dbReference type="EMBL" id="OBMM01000008">
    <property type="protein sequence ID" value="SOC30208.1"/>
    <property type="molecule type" value="Genomic_DNA"/>
</dbReference>
<feature type="transmembrane region" description="Helical" evidence="6">
    <location>
        <begin position="747"/>
        <end position="767"/>
    </location>
</feature>
<feature type="transmembrane region" description="Helical" evidence="6">
    <location>
        <begin position="691"/>
        <end position="711"/>
    </location>
</feature>
<evidence type="ECO:0000256" key="5">
    <source>
        <dbReference type="ARBA" id="ARBA00023136"/>
    </source>
</evidence>
<proteinExistence type="inferred from homology"/>
<keyword evidence="7" id="KW-0732">Signal</keyword>
<dbReference type="PANTHER" id="PTHR31632">
    <property type="entry name" value="IRON TRANSPORTER FTH1"/>
    <property type="match status" value="1"/>
</dbReference>
<feature type="transmembrane region" description="Helical" evidence="6">
    <location>
        <begin position="658"/>
        <end position="679"/>
    </location>
</feature>
<dbReference type="InterPro" id="IPR004923">
    <property type="entry name" value="FTR1/Fip1/EfeU"/>
</dbReference>
<name>A0A285TXA1_9PROT</name>
<dbReference type="PANTHER" id="PTHR31632:SF2">
    <property type="entry name" value="PLASMA MEMBRANE IRON PERMEASE"/>
    <property type="match status" value="1"/>
</dbReference>
<feature type="signal peptide" evidence="7">
    <location>
        <begin position="1"/>
        <end position="25"/>
    </location>
</feature>
<dbReference type="Pfam" id="PF03239">
    <property type="entry name" value="FTR1"/>
    <property type="match status" value="2"/>
</dbReference>
<feature type="transmembrane region" description="Helical" evidence="6">
    <location>
        <begin position="537"/>
        <end position="561"/>
    </location>
</feature>
<dbReference type="Proteomes" id="UP000219068">
    <property type="component" value="Unassembled WGS sequence"/>
</dbReference>
<comment type="subcellular location">
    <subcellularLocation>
        <location evidence="1">Membrane</location>
        <topology evidence="1">Multi-pass membrane protein</topology>
    </subcellularLocation>
</comment>
<organism evidence="8 9">
    <name type="scientific">Thalassospira xiamenensis</name>
    <dbReference type="NCBI Taxonomy" id="220697"/>
    <lineage>
        <taxon>Bacteria</taxon>
        <taxon>Pseudomonadati</taxon>
        <taxon>Pseudomonadota</taxon>
        <taxon>Alphaproteobacteria</taxon>
        <taxon>Rhodospirillales</taxon>
        <taxon>Thalassospiraceae</taxon>
        <taxon>Thalassospira</taxon>
    </lineage>
</organism>
<feature type="transmembrane region" description="Helical" evidence="6">
    <location>
        <begin position="624"/>
        <end position="643"/>
    </location>
</feature>
<evidence type="ECO:0000256" key="7">
    <source>
        <dbReference type="SAM" id="SignalP"/>
    </source>
</evidence>
<dbReference type="GO" id="GO:0015093">
    <property type="term" value="F:ferrous iron transmembrane transporter activity"/>
    <property type="evidence" value="ECO:0007669"/>
    <property type="project" value="TreeGrafter"/>
</dbReference>
<evidence type="ECO:0000256" key="3">
    <source>
        <dbReference type="ARBA" id="ARBA00022692"/>
    </source>
</evidence>
<evidence type="ECO:0000313" key="8">
    <source>
        <dbReference type="EMBL" id="SOC30208.1"/>
    </source>
</evidence>
<evidence type="ECO:0000313" key="9">
    <source>
        <dbReference type="Proteomes" id="UP000219068"/>
    </source>
</evidence>
<reference evidence="8 9" key="1">
    <citation type="submission" date="2017-08" db="EMBL/GenBank/DDBJ databases">
        <authorList>
            <person name="de Groot N.N."/>
        </authorList>
    </citation>
    <scope>NUCLEOTIDE SEQUENCE [LARGE SCALE GENOMIC DNA]</scope>
    <source>
        <strain evidence="8 9">USBA 78</strain>
    </source>
</reference>
<feature type="transmembrane region" description="Helical" evidence="6">
    <location>
        <begin position="504"/>
        <end position="525"/>
    </location>
</feature>
<evidence type="ECO:0000256" key="2">
    <source>
        <dbReference type="ARBA" id="ARBA00008333"/>
    </source>
</evidence>
<evidence type="ECO:0000256" key="1">
    <source>
        <dbReference type="ARBA" id="ARBA00004141"/>
    </source>
</evidence>
<comment type="similarity">
    <text evidence="2">Belongs to the oxidase-dependent Fe transporter (OFeT) (TC 9.A.10.1) family.</text>
</comment>
<dbReference type="GO" id="GO:0033573">
    <property type="term" value="C:high-affinity iron permease complex"/>
    <property type="evidence" value="ECO:0007669"/>
    <property type="project" value="InterPro"/>
</dbReference>
<dbReference type="AlphaFoldDB" id="A0A285TXA1"/>
<feature type="chain" id="PRO_5012199733" evidence="7">
    <location>
        <begin position="26"/>
        <end position="774"/>
    </location>
</feature>
<gene>
    <name evidence="8" type="ORF">SAMN05428964_108173</name>
</gene>
<sequence length="774" mass="84170">MIPNAFRLAFIAFLIVATPLSTGQAQTSLAWQDAEDLRSTSASLVRLMYRPADRDLQQKASEKLARVQSLWNNNLARAFQDAAPDQAAIVSSVLTDYTDAVLAWDAAKAASAHASLRTGMLHGAFERTVDLLASGQFDAASQWLNIREYARTSRDTGASIAMREALAGRLSADQARDVIEAELLGIYAGELRHAIAEARSDLARNYKIQLAGTVSRAQGLHHLLAGNIAQRLGPDQANAIAGIMNDLALPSDSASLDAKLSQLEELLATYAPTSLPKDELERRVRLLSRFMNMVPVEYEKGVRDGEITIPFEYFEARLFRDRAQMLYGDLGHDLSQRSPESLERLGTILSEMQNQIDRKGPSDQIRNLAAEGQDVIASVYGNDTAQSGYQAALLLLPDLFDEILLVAQAGDWAEAELKRLEAYAFFDPDIEQRLVPRSPALALKLESGFWEGRATEPGLSKLIADQASVETLKTTIGRMKQQTAEAGNILDTQLSSAGAFIQSLAILLREGLETVLILACMIGALKSNGVPAGGRNGWRLPITIGISLALAGSFLLWVVVGKLFAMSTLQRELLEGATALIAAAVLFYVTHWIFRKAYVGDWIAEIKQKTAIAANTQNRTGQRFLGWITLFSLAFLVVFREGFETVLFYEALLIDAPVLPVLAGLVAGAALALLAAFVILGLEARLPVTAFFRVTGGLLALLCIMLVGSGMRGLQTAALMPATPVTWFPDAPWLQLYLGLYPVAETLIAQGLLAAILLISLAIPAWWRIQVQKT</sequence>
<protein>
    <submittedName>
        <fullName evidence="8">FTR1 family protein</fullName>
    </submittedName>
</protein>